<protein>
    <submittedName>
        <fullName evidence="2">Uncharacterized protein</fullName>
    </submittedName>
</protein>
<feature type="compositionally biased region" description="Polar residues" evidence="1">
    <location>
        <begin position="132"/>
        <end position="146"/>
    </location>
</feature>
<evidence type="ECO:0000313" key="2">
    <source>
        <dbReference type="EMBL" id="KAK4228742.1"/>
    </source>
</evidence>
<sequence>MAVFNTIPDLVVPDVDIDALPSAYKDLFVGPRDTCHYCKQAIPPQGSAFQIFHFCRLFQLSWCKRYECKKAASRHIRDDCFWCRLCPYRVSDGIFTSADCQRCLKASNTDVEATVDDQGVSESSDNDGEATGNGSFNHRITSGTTTKTDEPWRDPILIPHDEVKDNRWILFLDYVIEQGMMMPNNGMEEAVVKENDDGPVILFFGNFFALGIEKKYLNRNVYVGRTKIWTPLDEIEGARETFGNQMIALGGFEREEVVPKDGIGEEATIYTDVRGLLKDRWLAKCKKAEDYFIRK</sequence>
<accession>A0AAN7BSS5</accession>
<reference evidence="2" key="2">
    <citation type="submission" date="2023-05" db="EMBL/GenBank/DDBJ databases">
        <authorList>
            <consortium name="Lawrence Berkeley National Laboratory"/>
            <person name="Steindorff A."/>
            <person name="Hensen N."/>
            <person name="Bonometti L."/>
            <person name="Westerberg I."/>
            <person name="Brannstrom I.O."/>
            <person name="Guillou S."/>
            <person name="Cros-Aarteil S."/>
            <person name="Calhoun S."/>
            <person name="Haridas S."/>
            <person name="Kuo A."/>
            <person name="Mondo S."/>
            <person name="Pangilinan J."/>
            <person name="Riley R."/>
            <person name="Labutti K."/>
            <person name="Andreopoulos B."/>
            <person name="Lipzen A."/>
            <person name="Chen C."/>
            <person name="Yanf M."/>
            <person name="Daum C."/>
            <person name="Ng V."/>
            <person name="Clum A."/>
            <person name="Ohm R."/>
            <person name="Martin F."/>
            <person name="Silar P."/>
            <person name="Natvig D."/>
            <person name="Lalanne C."/>
            <person name="Gautier V."/>
            <person name="Ament-Velasquez S.L."/>
            <person name="Kruys A."/>
            <person name="Hutchinson M.I."/>
            <person name="Powell A.J."/>
            <person name="Barry K."/>
            <person name="Miller A.N."/>
            <person name="Grigoriev I.V."/>
            <person name="Debuchy R."/>
            <person name="Gladieux P."/>
            <person name="Thoren M.H."/>
            <person name="Johannesson H."/>
        </authorList>
    </citation>
    <scope>NUCLEOTIDE SEQUENCE</scope>
    <source>
        <strain evidence="2">CBS 990.96</strain>
    </source>
</reference>
<evidence type="ECO:0000313" key="3">
    <source>
        <dbReference type="Proteomes" id="UP001301958"/>
    </source>
</evidence>
<evidence type="ECO:0000256" key="1">
    <source>
        <dbReference type="SAM" id="MobiDB-lite"/>
    </source>
</evidence>
<dbReference type="AlphaFoldDB" id="A0AAN7BSS5"/>
<dbReference type="EMBL" id="MU865315">
    <property type="protein sequence ID" value="KAK4228742.1"/>
    <property type="molecule type" value="Genomic_DNA"/>
</dbReference>
<gene>
    <name evidence="2" type="ORF">QBC38DRAFT_498198</name>
</gene>
<name>A0AAN7BSS5_9PEZI</name>
<dbReference type="Proteomes" id="UP001301958">
    <property type="component" value="Unassembled WGS sequence"/>
</dbReference>
<reference evidence="2" key="1">
    <citation type="journal article" date="2023" name="Mol. Phylogenet. Evol.">
        <title>Genome-scale phylogeny and comparative genomics of the fungal order Sordariales.</title>
        <authorList>
            <person name="Hensen N."/>
            <person name="Bonometti L."/>
            <person name="Westerberg I."/>
            <person name="Brannstrom I.O."/>
            <person name="Guillou S."/>
            <person name="Cros-Aarteil S."/>
            <person name="Calhoun S."/>
            <person name="Haridas S."/>
            <person name="Kuo A."/>
            <person name="Mondo S."/>
            <person name="Pangilinan J."/>
            <person name="Riley R."/>
            <person name="LaButti K."/>
            <person name="Andreopoulos B."/>
            <person name="Lipzen A."/>
            <person name="Chen C."/>
            <person name="Yan M."/>
            <person name="Daum C."/>
            <person name="Ng V."/>
            <person name="Clum A."/>
            <person name="Steindorff A."/>
            <person name="Ohm R.A."/>
            <person name="Martin F."/>
            <person name="Silar P."/>
            <person name="Natvig D.O."/>
            <person name="Lalanne C."/>
            <person name="Gautier V."/>
            <person name="Ament-Velasquez S.L."/>
            <person name="Kruys A."/>
            <person name="Hutchinson M.I."/>
            <person name="Powell A.J."/>
            <person name="Barry K."/>
            <person name="Miller A.N."/>
            <person name="Grigoriev I.V."/>
            <person name="Debuchy R."/>
            <person name="Gladieux P."/>
            <person name="Hiltunen Thoren M."/>
            <person name="Johannesson H."/>
        </authorList>
    </citation>
    <scope>NUCLEOTIDE SEQUENCE</scope>
    <source>
        <strain evidence="2">CBS 990.96</strain>
    </source>
</reference>
<comment type="caution">
    <text evidence="2">The sequence shown here is derived from an EMBL/GenBank/DDBJ whole genome shotgun (WGS) entry which is preliminary data.</text>
</comment>
<keyword evidence="3" id="KW-1185">Reference proteome</keyword>
<organism evidence="2 3">
    <name type="scientific">Podospora fimiseda</name>
    <dbReference type="NCBI Taxonomy" id="252190"/>
    <lineage>
        <taxon>Eukaryota</taxon>
        <taxon>Fungi</taxon>
        <taxon>Dikarya</taxon>
        <taxon>Ascomycota</taxon>
        <taxon>Pezizomycotina</taxon>
        <taxon>Sordariomycetes</taxon>
        <taxon>Sordariomycetidae</taxon>
        <taxon>Sordariales</taxon>
        <taxon>Podosporaceae</taxon>
        <taxon>Podospora</taxon>
    </lineage>
</organism>
<feature type="region of interest" description="Disordered" evidence="1">
    <location>
        <begin position="114"/>
        <end position="153"/>
    </location>
</feature>
<proteinExistence type="predicted"/>